<evidence type="ECO:0000313" key="3">
    <source>
        <dbReference type="Proteomes" id="UP001296643"/>
    </source>
</evidence>
<organism evidence="2 3">
    <name type="scientific">Mediterraneibacter gnavus</name>
    <name type="common">Ruminococcus gnavus</name>
    <dbReference type="NCBI Taxonomy" id="33038"/>
    <lineage>
        <taxon>Bacteria</taxon>
        <taxon>Bacillati</taxon>
        <taxon>Bacillota</taxon>
        <taxon>Clostridia</taxon>
        <taxon>Lachnospirales</taxon>
        <taxon>Lachnospiraceae</taxon>
        <taxon>Mediterraneibacter</taxon>
    </lineage>
</organism>
<dbReference type="Proteomes" id="UP001296643">
    <property type="component" value="Unassembled WGS sequence"/>
</dbReference>
<dbReference type="EMBL" id="JAAIRM010000007">
    <property type="protein sequence ID" value="NSI18912.1"/>
    <property type="molecule type" value="Genomic_DNA"/>
</dbReference>
<comment type="caution">
    <text evidence="2">The sequence shown here is derived from an EMBL/GenBank/DDBJ whole genome shotgun (WGS) entry which is preliminary data.</text>
</comment>
<feature type="chain" id="PRO_5042527633" evidence="1">
    <location>
        <begin position="21"/>
        <end position="170"/>
    </location>
</feature>
<accession>A0AAJ3F680</accession>
<reference evidence="2" key="1">
    <citation type="journal article" date="2020" name="Cell Host Microbe">
        <title>Functional and Genomic Variation between Human-Derived Isolates of Lachnospiraceae Reveals Inter- and Intra-Species Diversity.</title>
        <authorList>
            <person name="Sorbara M.T."/>
            <person name="Littmann E.R."/>
            <person name="Fontana E."/>
            <person name="Moody T.U."/>
            <person name="Kohout C.E."/>
            <person name="Gjonbalaj M."/>
            <person name="Eaton V."/>
            <person name="Seok R."/>
            <person name="Leiner I.M."/>
            <person name="Pamer E.G."/>
        </authorList>
    </citation>
    <scope>NUCLEOTIDE SEQUENCE</scope>
    <source>
        <strain evidence="2">MSK.22.53</strain>
    </source>
</reference>
<evidence type="ECO:0000313" key="2">
    <source>
        <dbReference type="EMBL" id="NSI18912.1"/>
    </source>
</evidence>
<dbReference type="AlphaFoldDB" id="A0AAJ3F680"/>
<sequence length="170" mass="19670">MKKKLFATALLLLTTCTSFTGCHYHTRDNTTMIQTKNRESTANNYIDMNRVTEYRGTDTGLQLYFEDGTGYYLEVPQRQEGITKVYYIYTPEDFEHLSHALENRNEKIIIEVSNGTVLDSEGNGIDILGNYRHYDMEKFSVGDKVQSVFVYNPKTNFIDGILYRTDTLIE</sequence>
<gene>
    <name evidence="2" type="ORF">G4958_06030</name>
</gene>
<evidence type="ECO:0000256" key="1">
    <source>
        <dbReference type="SAM" id="SignalP"/>
    </source>
</evidence>
<protein>
    <submittedName>
        <fullName evidence="2">Uncharacterized protein</fullName>
    </submittedName>
</protein>
<dbReference type="PROSITE" id="PS51257">
    <property type="entry name" value="PROKAR_LIPOPROTEIN"/>
    <property type="match status" value="1"/>
</dbReference>
<name>A0AAJ3F680_MEDGN</name>
<dbReference type="RefSeq" id="WP_147419261.1">
    <property type="nucleotide sequence ID" value="NZ_JAAIRM010000007.1"/>
</dbReference>
<keyword evidence="1" id="KW-0732">Signal</keyword>
<reference evidence="2" key="2">
    <citation type="submission" date="2020-02" db="EMBL/GenBank/DDBJ databases">
        <authorList>
            <person name="Littmann E."/>
            <person name="Sorbara M."/>
        </authorList>
    </citation>
    <scope>NUCLEOTIDE SEQUENCE</scope>
    <source>
        <strain evidence="2">MSK.22.53</strain>
    </source>
</reference>
<proteinExistence type="predicted"/>
<feature type="signal peptide" evidence="1">
    <location>
        <begin position="1"/>
        <end position="20"/>
    </location>
</feature>